<evidence type="ECO:0000313" key="8">
    <source>
        <dbReference type="Proteomes" id="UP000752814"/>
    </source>
</evidence>
<keyword evidence="3 6" id="KW-0812">Transmembrane</keyword>
<reference evidence="7" key="1">
    <citation type="submission" date="2016-03" db="EMBL/GenBank/DDBJ databases">
        <authorList>
            <person name="Borrel G."/>
            <person name="Mccann A."/>
            <person name="O'Toole P.W."/>
        </authorList>
    </citation>
    <scope>NUCLEOTIDE SEQUENCE</scope>
    <source>
        <strain evidence="7">183</strain>
    </source>
</reference>
<dbReference type="GO" id="GO:0009234">
    <property type="term" value="P:menaquinone biosynthetic process"/>
    <property type="evidence" value="ECO:0007669"/>
    <property type="project" value="TreeGrafter"/>
</dbReference>
<name>A0A8J8PJ35_9ARCH</name>
<feature type="transmembrane region" description="Helical" evidence="6">
    <location>
        <begin position="142"/>
        <end position="160"/>
    </location>
</feature>
<dbReference type="CDD" id="cd13962">
    <property type="entry name" value="PT_UbiA_UBIAD1"/>
    <property type="match status" value="1"/>
</dbReference>
<feature type="transmembrane region" description="Helical" evidence="6">
    <location>
        <begin position="247"/>
        <end position="272"/>
    </location>
</feature>
<sequence length="319" mass="35799">METIDNSNHSIAWKAKEVLRIAYTLPFVMASVAGVAFALTMSDEWLLAFLIPLDVFFLALLVNFSNDYFDHKSGVDKLRFECLDDENFMQQMKALTDGKVYWVGNSLDRGIITDKQGKMLMIAIIGCAVVISLPIIYLSGIISLVLGAIALLLCILYTLPPVNLGARGFGETDVLLSFFCIPFFSFFVITNQFNLTFFFISLAIGFGAMLMRIADEVPGYDAHIAMGEKNLVVRFGLQNLPKIEWTLIFLVYLMIAAATVTDPYFILLFLSLPLPLKAMNELKINDAVKYWRPLTKFMFMTTSIAFLTVVVLIIKTLIL</sequence>
<dbReference type="OMA" id="MENKITW"/>
<dbReference type="GO" id="GO:0005886">
    <property type="term" value="C:plasma membrane"/>
    <property type="evidence" value="ECO:0007669"/>
    <property type="project" value="UniProtKB-SubCell"/>
</dbReference>
<keyword evidence="2" id="KW-0808">Transferase</keyword>
<comment type="subcellular location">
    <subcellularLocation>
        <location evidence="1">Cell membrane</location>
        <topology evidence="1">Multi-pass membrane protein</topology>
    </subcellularLocation>
</comment>
<evidence type="ECO:0000256" key="3">
    <source>
        <dbReference type="ARBA" id="ARBA00022692"/>
    </source>
</evidence>
<feature type="transmembrane region" description="Helical" evidence="6">
    <location>
        <begin position="195"/>
        <end position="214"/>
    </location>
</feature>
<comment type="caution">
    <text evidence="7">The sequence shown here is derived from an EMBL/GenBank/DDBJ whole genome shotgun (WGS) entry which is preliminary data.</text>
</comment>
<dbReference type="Proteomes" id="UP000752814">
    <property type="component" value="Unassembled WGS sequence"/>
</dbReference>
<feature type="transmembrane region" description="Helical" evidence="6">
    <location>
        <begin position="45"/>
        <end position="64"/>
    </location>
</feature>
<feature type="transmembrane region" description="Helical" evidence="6">
    <location>
        <begin position="297"/>
        <end position="318"/>
    </location>
</feature>
<organism evidence="7 8">
    <name type="scientific">Candidatus Methanomassiliicoccus intestinalis</name>
    <dbReference type="NCBI Taxonomy" id="1406512"/>
    <lineage>
        <taxon>Archaea</taxon>
        <taxon>Methanobacteriati</taxon>
        <taxon>Thermoplasmatota</taxon>
        <taxon>Thermoplasmata</taxon>
        <taxon>Methanomassiliicoccales</taxon>
        <taxon>Methanomassiliicoccaceae</taxon>
        <taxon>Methanomassiliicoccus</taxon>
    </lineage>
</organism>
<evidence type="ECO:0000256" key="6">
    <source>
        <dbReference type="SAM" id="Phobius"/>
    </source>
</evidence>
<protein>
    <recommendedName>
        <fullName evidence="9">1,4-dihydroxy-2-naphthoate octaprenyltransferase</fullName>
    </recommendedName>
</protein>
<dbReference type="Pfam" id="PF01040">
    <property type="entry name" value="UbiA"/>
    <property type="match status" value="1"/>
</dbReference>
<evidence type="ECO:0000256" key="4">
    <source>
        <dbReference type="ARBA" id="ARBA00022989"/>
    </source>
</evidence>
<dbReference type="PANTHER" id="PTHR13929:SF0">
    <property type="entry name" value="UBIA PRENYLTRANSFERASE DOMAIN-CONTAINING PROTEIN 1"/>
    <property type="match status" value="1"/>
</dbReference>
<dbReference type="InterPro" id="IPR026046">
    <property type="entry name" value="UBIAD1"/>
</dbReference>
<dbReference type="GO" id="GO:0004659">
    <property type="term" value="F:prenyltransferase activity"/>
    <property type="evidence" value="ECO:0007669"/>
    <property type="project" value="InterPro"/>
</dbReference>
<feature type="transmembrane region" description="Helical" evidence="6">
    <location>
        <begin position="172"/>
        <end position="189"/>
    </location>
</feature>
<gene>
    <name evidence="7" type="ORF">A3207_01895</name>
</gene>
<dbReference type="AlphaFoldDB" id="A0A8J8PJ35"/>
<proteinExistence type="predicted"/>
<dbReference type="GO" id="GO:0042371">
    <property type="term" value="P:vitamin K biosynthetic process"/>
    <property type="evidence" value="ECO:0007669"/>
    <property type="project" value="TreeGrafter"/>
</dbReference>
<dbReference type="EMBL" id="LVVT01000001">
    <property type="protein sequence ID" value="TQS84804.1"/>
    <property type="molecule type" value="Genomic_DNA"/>
</dbReference>
<dbReference type="GeneID" id="41323163"/>
<keyword evidence="4 6" id="KW-1133">Transmembrane helix</keyword>
<feature type="transmembrane region" description="Helical" evidence="6">
    <location>
        <begin position="21"/>
        <end position="39"/>
    </location>
</feature>
<evidence type="ECO:0000256" key="5">
    <source>
        <dbReference type="ARBA" id="ARBA00023136"/>
    </source>
</evidence>
<evidence type="ECO:0008006" key="9">
    <source>
        <dbReference type="Google" id="ProtNLM"/>
    </source>
</evidence>
<keyword evidence="5 6" id="KW-0472">Membrane</keyword>
<dbReference type="PANTHER" id="PTHR13929">
    <property type="entry name" value="1,4-DIHYDROXY-2-NAPHTHOATE OCTAPRENYLTRANSFERASE"/>
    <property type="match status" value="1"/>
</dbReference>
<accession>A0A8J8PJ35</accession>
<evidence type="ECO:0000256" key="1">
    <source>
        <dbReference type="ARBA" id="ARBA00004651"/>
    </source>
</evidence>
<dbReference type="InterPro" id="IPR000537">
    <property type="entry name" value="UbiA_prenyltransferase"/>
</dbReference>
<evidence type="ECO:0000256" key="2">
    <source>
        <dbReference type="ARBA" id="ARBA00022679"/>
    </source>
</evidence>
<evidence type="ECO:0000313" key="7">
    <source>
        <dbReference type="EMBL" id="TQS84804.1"/>
    </source>
</evidence>
<feature type="transmembrane region" description="Helical" evidence="6">
    <location>
        <begin position="119"/>
        <end position="136"/>
    </location>
</feature>
<dbReference type="RefSeq" id="WP_020448634.1">
    <property type="nucleotide sequence ID" value="NZ_CAYAXV010000006.1"/>
</dbReference>